<comment type="caution">
    <text evidence="1">The sequence shown here is derived from an EMBL/GenBank/DDBJ whole genome shotgun (WGS) entry which is preliminary data.</text>
</comment>
<evidence type="ECO:0000313" key="1">
    <source>
        <dbReference type="EMBL" id="KAH6650284.1"/>
    </source>
</evidence>
<keyword evidence="2" id="KW-1185">Reference proteome</keyword>
<name>A0ACB7PM34_9PEZI</name>
<protein>
    <submittedName>
        <fullName evidence="1">Uncharacterized protein</fullName>
    </submittedName>
</protein>
<evidence type="ECO:0000313" key="2">
    <source>
        <dbReference type="Proteomes" id="UP000724584"/>
    </source>
</evidence>
<reference evidence="1 2" key="1">
    <citation type="journal article" date="2021" name="Nat. Commun.">
        <title>Genetic determinants of endophytism in the Arabidopsis root mycobiome.</title>
        <authorList>
            <person name="Mesny F."/>
            <person name="Miyauchi S."/>
            <person name="Thiergart T."/>
            <person name="Pickel B."/>
            <person name="Atanasova L."/>
            <person name="Karlsson M."/>
            <person name="Huettel B."/>
            <person name="Barry K.W."/>
            <person name="Haridas S."/>
            <person name="Chen C."/>
            <person name="Bauer D."/>
            <person name="Andreopoulos W."/>
            <person name="Pangilinan J."/>
            <person name="LaButti K."/>
            <person name="Riley R."/>
            <person name="Lipzen A."/>
            <person name="Clum A."/>
            <person name="Drula E."/>
            <person name="Henrissat B."/>
            <person name="Kohler A."/>
            <person name="Grigoriev I.V."/>
            <person name="Martin F.M."/>
            <person name="Hacquard S."/>
        </authorList>
    </citation>
    <scope>NUCLEOTIDE SEQUENCE [LARGE SCALE GENOMIC DNA]</scope>
    <source>
        <strain evidence="1 2">MPI-SDFR-AT-0079</strain>
    </source>
</reference>
<accession>A0ACB7PM34</accession>
<dbReference type="Proteomes" id="UP000724584">
    <property type="component" value="Unassembled WGS sequence"/>
</dbReference>
<sequence>MGKTSADDATTLGASTIDTEELGPIRQDGNVQVAGNKATVVDYMGELMKKNYSEGYRQAYNRVFTNLPGDLGFNNGLSAPQPDFVQGLEAEEYRPFPVDDHIPGAALYIDEPHSITLPQVAGEWEGPAGDMREARMRSAYNGAAMVHARNQALAYVGKADPASHAEIITFTTDGTNLNLFAHYAAETEDGTLEYHQYPISSMHLTGTYQGYKDGRKSLRNAQDHAREQSYALKDQLKEYYKKQRRGTLRPVDETVPPLPVPDVEPLVTAQTHADEDGYEVVEAQAVYQPTLPTSSTHKHSSESGNK</sequence>
<gene>
    <name evidence="1" type="ORF">F5144DRAFT_588798</name>
</gene>
<organism evidence="1 2">
    <name type="scientific">Chaetomium tenue</name>
    <dbReference type="NCBI Taxonomy" id="1854479"/>
    <lineage>
        <taxon>Eukaryota</taxon>
        <taxon>Fungi</taxon>
        <taxon>Dikarya</taxon>
        <taxon>Ascomycota</taxon>
        <taxon>Pezizomycotina</taxon>
        <taxon>Sordariomycetes</taxon>
        <taxon>Sordariomycetidae</taxon>
        <taxon>Sordariales</taxon>
        <taxon>Chaetomiaceae</taxon>
        <taxon>Chaetomium</taxon>
    </lineage>
</organism>
<proteinExistence type="predicted"/>
<dbReference type="EMBL" id="JAGIZQ010000001">
    <property type="protein sequence ID" value="KAH6650284.1"/>
    <property type="molecule type" value="Genomic_DNA"/>
</dbReference>